<feature type="transmembrane region" description="Helical" evidence="2">
    <location>
        <begin position="61"/>
        <end position="84"/>
    </location>
</feature>
<evidence type="ECO:0000256" key="1">
    <source>
        <dbReference type="SAM" id="MobiDB-lite"/>
    </source>
</evidence>
<feature type="signal peptide" evidence="3">
    <location>
        <begin position="1"/>
        <end position="27"/>
    </location>
</feature>
<keyword evidence="3" id="KW-0732">Signal</keyword>
<name>A0A9P5Z7S9_9AGAR</name>
<feature type="region of interest" description="Disordered" evidence="1">
    <location>
        <begin position="410"/>
        <end position="434"/>
    </location>
</feature>
<keyword evidence="2" id="KW-0472">Membrane</keyword>
<dbReference type="OrthoDB" id="3227921at2759"/>
<keyword evidence="2" id="KW-0812">Transmembrane</keyword>
<feature type="transmembrane region" description="Helical" evidence="2">
    <location>
        <begin position="325"/>
        <end position="346"/>
    </location>
</feature>
<dbReference type="Proteomes" id="UP000807469">
    <property type="component" value="Unassembled WGS sequence"/>
</dbReference>
<keyword evidence="5" id="KW-1185">Reference proteome</keyword>
<comment type="caution">
    <text evidence="4">The sequence shown here is derived from an EMBL/GenBank/DDBJ whole genome shotgun (WGS) entry which is preliminary data.</text>
</comment>
<dbReference type="AlphaFoldDB" id="A0A9P5Z7S9"/>
<dbReference type="EMBL" id="MU155166">
    <property type="protein sequence ID" value="KAF9482411.1"/>
    <property type="molecule type" value="Genomic_DNA"/>
</dbReference>
<feature type="transmembrane region" description="Helical" evidence="2">
    <location>
        <begin position="220"/>
        <end position="240"/>
    </location>
</feature>
<reference evidence="4" key="1">
    <citation type="submission" date="2020-11" db="EMBL/GenBank/DDBJ databases">
        <authorList>
            <consortium name="DOE Joint Genome Institute"/>
            <person name="Ahrendt S."/>
            <person name="Riley R."/>
            <person name="Andreopoulos W."/>
            <person name="Labutti K."/>
            <person name="Pangilinan J."/>
            <person name="Ruiz-Duenas F.J."/>
            <person name="Barrasa J.M."/>
            <person name="Sanchez-Garcia M."/>
            <person name="Camarero S."/>
            <person name="Miyauchi S."/>
            <person name="Serrano A."/>
            <person name="Linde D."/>
            <person name="Babiker R."/>
            <person name="Drula E."/>
            <person name="Ayuso-Fernandez I."/>
            <person name="Pacheco R."/>
            <person name="Padilla G."/>
            <person name="Ferreira P."/>
            <person name="Barriuso J."/>
            <person name="Kellner H."/>
            <person name="Castanera R."/>
            <person name="Alfaro M."/>
            <person name="Ramirez L."/>
            <person name="Pisabarro A.G."/>
            <person name="Kuo A."/>
            <person name="Tritt A."/>
            <person name="Lipzen A."/>
            <person name="He G."/>
            <person name="Yan M."/>
            <person name="Ng V."/>
            <person name="Cullen D."/>
            <person name="Martin F."/>
            <person name="Rosso M.-N."/>
            <person name="Henrissat B."/>
            <person name="Hibbett D."/>
            <person name="Martinez A.T."/>
            <person name="Grigoriev I.V."/>
        </authorList>
    </citation>
    <scope>NUCLEOTIDE SEQUENCE</scope>
    <source>
        <strain evidence="4">CIRM-BRFM 674</strain>
    </source>
</reference>
<evidence type="ECO:0000313" key="5">
    <source>
        <dbReference type="Proteomes" id="UP000807469"/>
    </source>
</evidence>
<gene>
    <name evidence="4" type="ORF">BDN70DRAFT_930098</name>
</gene>
<proteinExistence type="predicted"/>
<organism evidence="4 5">
    <name type="scientific">Pholiota conissans</name>
    <dbReference type="NCBI Taxonomy" id="109636"/>
    <lineage>
        <taxon>Eukaryota</taxon>
        <taxon>Fungi</taxon>
        <taxon>Dikarya</taxon>
        <taxon>Basidiomycota</taxon>
        <taxon>Agaricomycotina</taxon>
        <taxon>Agaricomycetes</taxon>
        <taxon>Agaricomycetidae</taxon>
        <taxon>Agaricales</taxon>
        <taxon>Agaricineae</taxon>
        <taxon>Strophariaceae</taxon>
        <taxon>Pholiota</taxon>
    </lineage>
</organism>
<feature type="compositionally biased region" description="Basic and acidic residues" evidence="1">
    <location>
        <begin position="419"/>
        <end position="434"/>
    </location>
</feature>
<evidence type="ECO:0000313" key="4">
    <source>
        <dbReference type="EMBL" id="KAF9482411.1"/>
    </source>
</evidence>
<sequence length="434" mass="48245">MGRTVCVIACDFLLLPPWGIIAPCVIAARISGSKQKLGGVNVLFGNSIWRSHFTGETRKLIFARGILGVFFLFGIASFTVIKVLTEPIRELRLISTQTIRTPDSELPIEVQRIPWGVVITKYYDTHPDFKTLGLAVNVHALRNSDTLIPDCTHLASEYQESDDYMAIHYQCPVLDTEDSVPDLLVTVNFSALGIPIDTITDVPKNSVQVMVANTNKTDNVVLMTIPTTLMPGVNLIGLIYSEIYQVFTDPGLSLSGLFDSTQSIIIGQMVNVFQDPQAGISPLIVRSPEIATIRLIPQFDHSLWKVTQDSRTKSVLNGLSQAGGLWTFLSGIFAVFFGSSLMHILFNTKPVSIFGIAHSWERKTIQRAYREDYPAIKEEIHVSQDRRGLLCLLQDHILDLNLIEESGSEFRQGFSAVPEEDRERGLEEPKTPAD</sequence>
<keyword evidence="2" id="KW-1133">Transmembrane helix</keyword>
<evidence type="ECO:0000256" key="3">
    <source>
        <dbReference type="SAM" id="SignalP"/>
    </source>
</evidence>
<evidence type="ECO:0000256" key="2">
    <source>
        <dbReference type="SAM" id="Phobius"/>
    </source>
</evidence>
<protein>
    <submittedName>
        <fullName evidence="4">Uncharacterized protein</fullName>
    </submittedName>
</protein>
<accession>A0A9P5Z7S9</accession>
<feature type="chain" id="PRO_5040196918" evidence="3">
    <location>
        <begin position="28"/>
        <end position="434"/>
    </location>
</feature>